<evidence type="ECO:0000256" key="2">
    <source>
        <dbReference type="ARBA" id="ARBA00023002"/>
    </source>
</evidence>
<dbReference type="Pfam" id="PF01613">
    <property type="entry name" value="Flavin_Reduct"/>
    <property type="match status" value="1"/>
</dbReference>
<comment type="similarity">
    <text evidence="1">Belongs to the non-flavoprotein flavin reductase family.</text>
</comment>
<dbReference type="NCBIfam" id="NF045630">
    <property type="entry name" value="monooxsub_HsaB"/>
    <property type="match status" value="1"/>
</dbReference>
<reference evidence="5" key="1">
    <citation type="submission" date="2017-09" db="EMBL/GenBank/DDBJ databases">
        <authorList>
            <person name="Zhang Y."/>
            <person name="Huang X."/>
            <person name="Liu J."/>
            <person name="Lu L."/>
            <person name="Peng K."/>
        </authorList>
    </citation>
    <scope>NUCLEOTIDE SEQUENCE [LARGE SCALE GENOMIC DNA]</scope>
    <source>
        <strain evidence="5">S-XJ-1</strain>
    </source>
</reference>
<dbReference type="InterPro" id="IPR054682">
    <property type="entry name" value="HsaB"/>
</dbReference>
<sequence>MSSTDHPPEGQSFSTRDLRDALGQFCTGITVITAVTDDAPVGFACQSFSALSLEPPLVLFCPMKTSGSWKGIEAAGRFCVNILSEEQEGVSSTFGRRGDDKFASIDWSPSPLGSPVIDGVMAWLDCEIDQVLDGGDHWIVLGRVAHLGPTERDVRPLLFYRGAYLSIEEDVVDPTPEQEELENFITSADSYTWL</sequence>
<dbReference type="RefSeq" id="WP_095718826.1">
    <property type="nucleotide sequence ID" value="NZ_NTGA01000023.1"/>
</dbReference>
<dbReference type="Proteomes" id="UP000218810">
    <property type="component" value="Unassembled WGS sequence"/>
</dbReference>
<name>A0A2A2WMM3_9ACTN</name>
<dbReference type="InterPro" id="IPR050268">
    <property type="entry name" value="NADH-dep_flavin_reductase"/>
</dbReference>
<dbReference type="OrthoDB" id="9792858at2"/>
<keyword evidence="2" id="KW-0560">Oxidoreductase</keyword>
<evidence type="ECO:0000313" key="5">
    <source>
        <dbReference type="Proteomes" id="UP000218810"/>
    </source>
</evidence>
<organism evidence="4 5">
    <name type="scientific">Dietzia natronolimnaea</name>
    <dbReference type="NCBI Taxonomy" id="161920"/>
    <lineage>
        <taxon>Bacteria</taxon>
        <taxon>Bacillati</taxon>
        <taxon>Actinomycetota</taxon>
        <taxon>Actinomycetes</taxon>
        <taxon>Mycobacteriales</taxon>
        <taxon>Dietziaceae</taxon>
        <taxon>Dietzia</taxon>
    </lineage>
</organism>
<gene>
    <name evidence="4" type="ORF">CEY15_13080</name>
</gene>
<dbReference type="PANTHER" id="PTHR30466:SF11">
    <property type="entry name" value="FLAVIN-DEPENDENT MONOOXYGENASE, REDUCTASE SUBUNIT HSAB"/>
    <property type="match status" value="1"/>
</dbReference>
<dbReference type="PANTHER" id="PTHR30466">
    <property type="entry name" value="FLAVIN REDUCTASE"/>
    <property type="match status" value="1"/>
</dbReference>
<dbReference type="InterPro" id="IPR002563">
    <property type="entry name" value="Flavin_Rdtase-like_dom"/>
</dbReference>
<dbReference type="GO" id="GO:0004497">
    <property type="term" value="F:monooxygenase activity"/>
    <property type="evidence" value="ECO:0007669"/>
    <property type="project" value="UniProtKB-KW"/>
</dbReference>
<evidence type="ECO:0000259" key="3">
    <source>
        <dbReference type="SMART" id="SM00903"/>
    </source>
</evidence>
<proteinExistence type="inferred from homology"/>
<dbReference type="EMBL" id="NTGA01000023">
    <property type="protein sequence ID" value="PAY22469.1"/>
    <property type="molecule type" value="Genomic_DNA"/>
</dbReference>
<dbReference type="InterPro" id="IPR012349">
    <property type="entry name" value="Split_barrel_FMN-bd"/>
</dbReference>
<keyword evidence="4" id="KW-0503">Monooxygenase</keyword>
<dbReference type="AlphaFoldDB" id="A0A2A2WMM3"/>
<dbReference type="SMART" id="SM00903">
    <property type="entry name" value="Flavin_Reduct"/>
    <property type="match status" value="1"/>
</dbReference>
<keyword evidence="5" id="KW-1185">Reference proteome</keyword>
<accession>A0A2A2WMM3</accession>
<dbReference type="SUPFAM" id="SSF50475">
    <property type="entry name" value="FMN-binding split barrel"/>
    <property type="match status" value="1"/>
</dbReference>
<evidence type="ECO:0000256" key="1">
    <source>
        <dbReference type="ARBA" id="ARBA00008898"/>
    </source>
</evidence>
<comment type="caution">
    <text evidence="4">The sequence shown here is derived from an EMBL/GenBank/DDBJ whole genome shotgun (WGS) entry which is preliminary data.</text>
</comment>
<dbReference type="GO" id="GO:0010181">
    <property type="term" value="F:FMN binding"/>
    <property type="evidence" value="ECO:0007669"/>
    <property type="project" value="InterPro"/>
</dbReference>
<protein>
    <submittedName>
        <fullName evidence="4">Monooxygenase</fullName>
    </submittedName>
</protein>
<feature type="domain" description="Flavin reductase like" evidence="3">
    <location>
        <begin position="22"/>
        <end position="166"/>
    </location>
</feature>
<dbReference type="GO" id="GO:0042602">
    <property type="term" value="F:riboflavin reductase (NADPH) activity"/>
    <property type="evidence" value="ECO:0007669"/>
    <property type="project" value="TreeGrafter"/>
</dbReference>
<evidence type="ECO:0000313" key="4">
    <source>
        <dbReference type="EMBL" id="PAY22469.1"/>
    </source>
</evidence>
<dbReference type="Gene3D" id="2.30.110.10">
    <property type="entry name" value="Electron Transport, Fmn-binding Protein, Chain A"/>
    <property type="match status" value="1"/>
</dbReference>